<accession>A0A2K3DA18</accession>
<dbReference type="RefSeq" id="XP_042920086.1">
    <property type="nucleotide sequence ID" value="XM_043066688.1"/>
</dbReference>
<sequence>MAVVCKWGPVAPALRALTLEDVRAAMQQVGPSAGVPLAQHVRRHRARVRAQAVERGLRRGRQAQAGRAAVLNQVKAAGWWEAQGGGHRQLGNADTGYGGCISRSGRGPNRTLLHLLVDKYAHLVVYVDEYYTSQVCASNVWTASARAVTPTLRRTCGTR</sequence>
<dbReference type="EMBL" id="CM008971">
    <property type="protein sequence ID" value="PNW77376.1"/>
    <property type="molecule type" value="Genomic_DNA"/>
</dbReference>
<reference evidence="1 2" key="1">
    <citation type="journal article" date="2007" name="Science">
        <title>The Chlamydomonas genome reveals the evolution of key animal and plant functions.</title>
        <authorList>
            <person name="Merchant S.S."/>
            <person name="Prochnik S.E."/>
            <person name="Vallon O."/>
            <person name="Harris E.H."/>
            <person name="Karpowicz S.J."/>
            <person name="Witman G.B."/>
            <person name="Terry A."/>
            <person name="Salamov A."/>
            <person name="Fritz-Laylin L.K."/>
            <person name="Marechal-Drouard L."/>
            <person name="Marshall W.F."/>
            <person name="Qu L.H."/>
            <person name="Nelson D.R."/>
            <person name="Sanderfoot A.A."/>
            <person name="Spalding M.H."/>
            <person name="Kapitonov V.V."/>
            <person name="Ren Q."/>
            <person name="Ferris P."/>
            <person name="Lindquist E."/>
            <person name="Shapiro H."/>
            <person name="Lucas S.M."/>
            <person name="Grimwood J."/>
            <person name="Schmutz J."/>
            <person name="Cardol P."/>
            <person name="Cerutti H."/>
            <person name="Chanfreau G."/>
            <person name="Chen C.L."/>
            <person name="Cognat V."/>
            <person name="Croft M.T."/>
            <person name="Dent R."/>
            <person name="Dutcher S."/>
            <person name="Fernandez E."/>
            <person name="Fukuzawa H."/>
            <person name="Gonzalez-Ballester D."/>
            <person name="Gonzalez-Halphen D."/>
            <person name="Hallmann A."/>
            <person name="Hanikenne M."/>
            <person name="Hippler M."/>
            <person name="Inwood W."/>
            <person name="Jabbari K."/>
            <person name="Kalanon M."/>
            <person name="Kuras R."/>
            <person name="Lefebvre P.A."/>
            <person name="Lemaire S.D."/>
            <person name="Lobanov A.V."/>
            <person name="Lohr M."/>
            <person name="Manuell A."/>
            <person name="Meier I."/>
            <person name="Mets L."/>
            <person name="Mittag M."/>
            <person name="Mittelmeier T."/>
            <person name="Moroney J.V."/>
            <person name="Moseley J."/>
            <person name="Napoli C."/>
            <person name="Nedelcu A.M."/>
            <person name="Niyogi K."/>
            <person name="Novoselov S.V."/>
            <person name="Paulsen I.T."/>
            <person name="Pazour G."/>
            <person name="Purton S."/>
            <person name="Ral J.P."/>
            <person name="Riano-Pachon D.M."/>
            <person name="Riekhof W."/>
            <person name="Rymarquis L."/>
            <person name="Schroda M."/>
            <person name="Stern D."/>
            <person name="Umen J."/>
            <person name="Willows R."/>
            <person name="Wilson N."/>
            <person name="Zimmer S.L."/>
            <person name="Allmer J."/>
            <person name="Balk J."/>
            <person name="Bisova K."/>
            <person name="Chen C.J."/>
            <person name="Elias M."/>
            <person name="Gendler K."/>
            <person name="Hauser C."/>
            <person name="Lamb M.R."/>
            <person name="Ledford H."/>
            <person name="Long J.C."/>
            <person name="Minagawa J."/>
            <person name="Page M.D."/>
            <person name="Pan J."/>
            <person name="Pootakham W."/>
            <person name="Roje S."/>
            <person name="Rose A."/>
            <person name="Stahlberg E."/>
            <person name="Terauchi A.M."/>
            <person name="Yang P."/>
            <person name="Ball S."/>
            <person name="Bowler C."/>
            <person name="Dieckmann C.L."/>
            <person name="Gladyshev V.N."/>
            <person name="Green P."/>
            <person name="Jorgensen R."/>
            <person name="Mayfield S."/>
            <person name="Mueller-Roeber B."/>
            <person name="Rajamani S."/>
            <person name="Sayre R.T."/>
            <person name="Brokstein P."/>
            <person name="Dubchak I."/>
            <person name="Goodstein D."/>
            <person name="Hornick L."/>
            <person name="Huang Y.W."/>
            <person name="Jhaveri J."/>
            <person name="Luo Y."/>
            <person name="Martinez D."/>
            <person name="Ngau W.C."/>
            <person name="Otillar B."/>
            <person name="Poliakov A."/>
            <person name="Porter A."/>
            <person name="Szajkowski L."/>
            <person name="Werner G."/>
            <person name="Zhou K."/>
            <person name="Grigoriev I.V."/>
            <person name="Rokhsar D.S."/>
            <person name="Grossman A.R."/>
        </authorList>
    </citation>
    <scope>NUCLEOTIDE SEQUENCE [LARGE SCALE GENOMIC DNA]</scope>
    <source>
        <strain evidence="2">CC-503</strain>
    </source>
</reference>
<dbReference type="InParanoid" id="A0A2K3DA18"/>
<proteinExistence type="predicted"/>
<evidence type="ECO:0000313" key="2">
    <source>
        <dbReference type="Proteomes" id="UP000006906"/>
    </source>
</evidence>
<protein>
    <submittedName>
        <fullName evidence="1">Uncharacterized protein</fullName>
    </submittedName>
</protein>
<dbReference type="PANTHER" id="PTHR30405">
    <property type="entry name" value="TRANSPOSASE"/>
    <property type="match status" value="1"/>
</dbReference>
<dbReference type="PANTHER" id="PTHR30405:SF11">
    <property type="entry name" value="RNA-GUIDED DNA ENDONUCLEASE RV2885C-RELATED"/>
    <property type="match status" value="1"/>
</dbReference>
<dbReference type="KEGG" id="cre:CHLRE_10g433866v5"/>
<keyword evidence="2" id="KW-1185">Reference proteome</keyword>
<name>A0A2K3DA18_CHLRE</name>
<dbReference type="InterPro" id="IPR051399">
    <property type="entry name" value="RNA-guided_DNA_endo/Transpos"/>
</dbReference>
<evidence type="ECO:0000313" key="1">
    <source>
        <dbReference type="EMBL" id="PNW77376.1"/>
    </source>
</evidence>
<dbReference type="GeneID" id="66055004"/>
<organism evidence="1 2">
    <name type="scientific">Chlamydomonas reinhardtii</name>
    <name type="common">Chlamydomonas smithii</name>
    <dbReference type="NCBI Taxonomy" id="3055"/>
    <lineage>
        <taxon>Eukaryota</taxon>
        <taxon>Viridiplantae</taxon>
        <taxon>Chlorophyta</taxon>
        <taxon>core chlorophytes</taxon>
        <taxon>Chlorophyceae</taxon>
        <taxon>CS clade</taxon>
        <taxon>Chlamydomonadales</taxon>
        <taxon>Chlamydomonadaceae</taxon>
        <taxon>Chlamydomonas</taxon>
    </lineage>
</organism>
<dbReference type="AlphaFoldDB" id="A0A2K3DA18"/>
<dbReference type="Gramene" id="PNW77376">
    <property type="protein sequence ID" value="PNW77376"/>
    <property type="gene ID" value="CHLRE_10g433866v5"/>
</dbReference>
<dbReference type="Proteomes" id="UP000006906">
    <property type="component" value="Chromosome 10"/>
</dbReference>
<gene>
    <name evidence="1" type="ORF">CHLRE_10g433866v5</name>
</gene>